<name>A0AAW9SS80_CORAY</name>
<proteinExistence type="predicted"/>
<organism evidence="1 2">
    <name type="scientific">Corynebacterium amycolatum</name>
    <dbReference type="NCBI Taxonomy" id="43765"/>
    <lineage>
        <taxon>Bacteria</taxon>
        <taxon>Bacillati</taxon>
        <taxon>Actinomycetota</taxon>
        <taxon>Actinomycetes</taxon>
        <taxon>Mycobacteriales</taxon>
        <taxon>Corynebacteriaceae</taxon>
        <taxon>Corynebacterium</taxon>
    </lineage>
</organism>
<dbReference type="Gene3D" id="1.10.1510.10">
    <property type="entry name" value="Uncharacterised protein YqeY/AIM41 PF09424, N-terminal domain"/>
    <property type="match status" value="1"/>
</dbReference>
<protein>
    <submittedName>
        <fullName evidence="1">GatB/YqeY domain-containing protein</fullName>
    </submittedName>
</protein>
<dbReference type="GO" id="GO:0016884">
    <property type="term" value="F:carbon-nitrogen ligase activity, with glutamine as amido-N-donor"/>
    <property type="evidence" value="ECO:0007669"/>
    <property type="project" value="InterPro"/>
</dbReference>
<dbReference type="Proteomes" id="UP001223646">
    <property type="component" value="Unassembled WGS sequence"/>
</dbReference>
<dbReference type="InterPro" id="IPR019004">
    <property type="entry name" value="YqeY/Aim41"/>
</dbReference>
<dbReference type="InterPro" id="IPR003789">
    <property type="entry name" value="Asn/Gln_tRNA_amidoTrase-B-like"/>
</dbReference>
<gene>
    <name evidence="1" type="ORF">QP460_002130</name>
</gene>
<sequence length="153" mass="16736">MSELKNTIVSDMTAAMKARDKKTVAALRMLKAAIQTEEVSGSKHELTDEEVLRVIEREVKKRRESAEMYAENGRQELADAELAEAEVFARYQPEQLDDDAVKNLVAESVAEVAGDDAPSMKIMGQVMKVAKEKAAGQVDGKRLSEAVKAALQG</sequence>
<dbReference type="PANTHER" id="PTHR28055">
    <property type="entry name" value="ALTERED INHERITANCE OF MITOCHONDRIA PROTEIN 41, MITOCHONDRIAL"/>
    <property type="match status" value="1"/>
</dbReference>
<dbReference type="SUPFAM" id="SSF89095">
    <property type="entry name" value="GatB/YqeY motif"/>
    <property type="match status" value="1"/>
</dbReference>
<dbReference type="PANTHER" id="PTHR28055:SF1">
    <property type="entry name" value="ALTERED INHERITANCE OF MITOCHONDRIA PROTEIN 41, MITOCHONDRIAL"/>
    <property type="match status" value="1"/>
</dbReference>
<comment type="caution">
    <text evidence="1">The sequence shown here is derived from an EMBL/GenBank/DDBJ whole genome shotgun (WGS) entry which is preliminary data.</text>
</comment>
<dbReference type="Pfam" id="PF09424">
    <property type="entry name" value="YqeY"/>
    <property type="match status" value="1"/>
</dbReference>
<dbReference type="AlphaFoldDB" id="A0AAW9SS80"/>
<evidence type="ECO:0000313" key="1">
    <source>
        <dbReference type="EMBL" id="MEO3716391.1"/>
    </source>
</evidence>
<dbReference type="EMBL" id="JASOOY020000007">
    <property type="protein sequence ID" value="MEO3716391.1"/>
    <property type="molecule type" value="Genomic_DNA"/>
</dbReference>
<dbReference type="InterPro" id="IPR023168">
    <property type="entry name" value="GatB_Yqey_C_2"/>
</dbReference>
<dbReference type="Gene3D" id="1.10.10.410">
    <property type="match status" value="1"/>
</dbReference>
<evidence type="ECO:0000313" key="2">
    <source>
        <dbReference type="Proteomes" id="UP001223646"/>
    </source>
</evidence>
<accession>A0AAW9SS80</accession>
<reference evidence="1" key="1">
    <citation type="submission" date="2023-05" db="EMBL/GenBank/DDBJ databases">
        <authorList>
            <person name="Du J."/>
        </authorList>
    </citation>
    <scope>NUCLEOTIDE SEQUENCE</scope>
    <source>
        <strain evidence="1">UMB1064</strain>
    </source>
</reference>
<dbReference type="InterPro" id="IPR042184">
    <property type="entry name" value="YqeY/Aim41_N"/>
</dbReference>
<reference evidence="1" key="2">
    <citation type="submission" date="2024-05" db="EMBL/GenBank/DDBJ databases">
        <authorList>
            <person name="Wolfe A."/>
        </authorList>
    </citation>
    <scope>NUCLEOTIDE SEQUENCE</scope>
    <source>
        <strain evidence="1">UMB1064</strain>
    </source>
</reference>
<dbReference type="RefSeq" id="WP_049171099.1">
    <property type="nucleotide sequence ID" value="NZ_CP068168.1"/>
</dbReference>